<dbReference type="PANTHER" id="PTHR43731:SF14">
    <property type="entry name" value="PRESENILIN-ASSOCIATED RHOMBOID-LIKE PROTEIN, MITOCHONDRIAL"/>
    <property type="match status" value="1"/>
</dbReference>
<evidence type="ECO:0000256" key="5">
    <source>
        <dbReference type="ARBA" id="ARBA00022989"/>
    </source>
</evidence>
<dbReference type="RefSeq" id="WP_233697619.1">
    <property type="nucleotide sequence ID" value="NZ_JAJNBZ010000014.1"/>
</dbReference>
<evidence type="ECO:0000256" key="7">
    <source>
        <dbReference type="SAM" id="Phobius"/>
    </source>
</evidence>
<evidence type="ECO:0000256" key="1">
    <source>
        <dbReference type="ARBA" id="ARBA00004141"/>
    </source>
</evidence>
<proteinExistence type="inferred from homology"/>
<dbReference type="SUPFAM" id="SSF144091">
    <property type="entry name" value="Rhomboid-like"/>
    <property type="match status" value="1"/>
</dbReference>
<dbReference type="InterPro" id="IPR035952">
    <property type="entry name" value="Rhomboid-like_sf"/>
</dbReference>
<dbReference type="Proteomes" id="UP001199916">
    <property type="component" value="Unassembled WGS sequence"/>
</dbReference>
<evidence type="ECO:0000313" key="10">
    <source>
        <dbReference type="Proteomes" id="UP001199916"/>
    </source>
</evidence>
<evidence type="ECO:0000256" key="6">
    <source>
        <dbReference type="ARBA" id="ARBA00023136"/>
    </source>
</evidence>
<comment type="subcellular location">
    <subcellularLocation>
        <location evidence="1">Membrane</location>
        <topology evidence="1">Multi-pass membrane protein</topology>
    </subcellularLocation>
</comment>
<dbReference type="PANTHER" id="PTHR43731">
    <property type="entry name" value="RHOMBOID PROTEASE"/>
    <property type="match status" value="1"/>
</dbReference>
<dbReference type="Gene3D" id="1.20.1540.10">
    <property type="entry name" value="Rhomboid-like"/>
    <property type="match status" value="1"/>
</dbReference>
<comment type="caution">
    <text evidence="9">The sequence shown here is derived from an EMBL/GenBank/DDBJ whole genome shotgun (WGS) entry which is preliminary data.</text>
</comment>
<keyword evidence="4" id="KW-0378">Hydrolase</keyword>
<name>A0ABS8YH11_9BACL</name>
<feature type="transmembrane region" description="Helical" evidence="7">
    <location>
        <begin position="21"/>
        <end position="39"/>
    </location>
</feature>
<protein>
    <submittedName>
        <fullName evidence="9">Rhomboid family intramembrane serine protease</fullName>
    </submittedName>
</protein>
<gene>
    <name evidence="9" type="ORF">LQV63_17150</name>
</gene>
<comment type="similarity">
    <text evidence="2">Belongs to the peptidase S54 family.</text>
</comment>
<keyword evidence="9" id="KW-0645">Protease</keyword>
<dbReference type="InterPro" id="IPR022764">
    <property type="entry name" value="Peptidase_S54_rhomboid_dom"/>
</dbReference>
<dbReference type="GO" id="GO:0008233">
    <property type="term" value="F:peptidase activity"/>
    <property type="evidence" value="ECO:0007669"/>
    <property type="project" value="UniProtKB-KW"/>
</dbReference>
<feature type="transmembrane region" description="Helical" evidence="7">
    <location>
        <begin position="124"/>
        <end position="145"/>
    </location>
</feature>
<feature type="transmembrane region" description="Helical" evidence="7">
    <location>
        <begin position="100"/>
        <end position="118"/>
    </location>
</feature>
<keyword evidence="6 7" id="KW-0472">Membrane</keyword>
<dbReference type="EMBL" id="JAJNBZ010000014">
    <property type="protein sequence ID" value="MCE5171031.1"/>
    <property type="molecule type" value="Genomic_DNA"/>
</dbReference>
<organism evidence="9 10">
    <name type="scientific">Paenibacillus profundus</name>
    <dbReference type="NCBI Taxonomy" id="1173085"/>
    <lineage>
        <taxon>Bacteria</taxon>
        <taxon>Bacillati</taxon>
        <taxon>Bacillota</taxon>
        <taxon>Bacilli</taxon>
        <taxon>Bacillales</taxon>
        <taxon>Paenibacillaceae</taxon>
        <taxon>Paenibacillus</taxon>
    </lineage>
</organism>
<feature type="transmembrane region" description="Helical" evidence="7">
    <location>
        <begin position="68"/>
        <end position="88"/>
    </location>
</feature>
<dbReference type="InterPro" id="IPR050925">
    <property type="entry name" value="Rhomboid_protease_S54"/>
</dbReference>
<reference evidence="9 10" key="1">
    <citation type="submission" date="2021-11" db="EMBL/GenBank/DDBJ databases">
        <title>Draft genome sequence of Paenibacillus profundus YoMME, a new Gram-positive bacteria with exoelectrogenic properties.</title>
        <authorList>
            <person name="Hubenova Y."/>
            <person name="Hubenova E."/>
            <person name="Manasiev Y."/>
            <person name="Peykov S."/>
            <person name="Mitov M."/>
        </authorList>
    </citation>
    <scope>NUCLEOTIDE SEQUENCE [LARGE SCALE GENOMIC DNA]</scope>
    <source>
        <strain evidence="9 10">YoMME</strain>
    </source>
</reference>
<keyword evidence="5 7" id="KW-1133">Transmembrane helix</keyword>
<keyword evidence="10" id="KW-1185">Reference proteome</keyword>
<accession>A0ABS8YH11</accession>
<feature type="transmembrane region" description="Helical" evidence="7">
    <location>
        <begin position="157"/>
        <end position="175"/>
    </location>
</feature>
<dbReference type="GO" id="GO:0006508">
    <property type="term" value="P:proteolysis"/>
    <property type="evidence" value="ECO:0007669"/>
    <property type="project" value="UniProtKB-KW"/>
</dbReference>
<feature type="domain" description="Peptidase S54 rhomboid" evidence="8">
    <location>
        <begin position="60"/>
        <end position="194"/>
    </location>
</feature>
<dbReference type="Pfam" id="PF01694">
    <property type="entry name" value="Rhomboid"/>
    <property type="match status" value="1"/>
</dbReference>
<evidence type="ECO:0000259" key="8">
    <source>
        <dbReference type="Pfam" id="PF01694"/>
    </source>
</evidence>
<evidence type="ECO:0000256" key="4">
    <source>
        <dbReference type="ARBA" id="ARBA00022801"/>
    </source>
</evidence>
<evidence type="ECO:0000313" key="9">
    <source>
        <dbReference type="EMBL" id="MCE5171031.1"/>
    </source>
</evidence>
<evidence type="ECO:0000256" key="2">
    <source>
        <dbReference type="ARBA" id="ARBA00009045"/>
    </source>
</evidence>
<keyword evidence="3 7" id="KW-0812">Transmembrane</keyword>
<feature type="transmembrane region" description="Helical" evidence="7">
    <location>
        <begin position="181"/>
        <end position="197"/>
    </location>
</feature>
<evidence type="ECO:0000256" key="3">
    <source>
        <dbReference type="ARBA" id="ARBA00022692"/>
    </source>
</evidence>
<sequence>MIFIRYENWRSYVKNYPVTTLLIIANLVMFAVLAVSGGSQNGENLFRFGAIWKEEPYIHETWRMATAMFLHSGFEHLLFNMFALFVFAPPLEKILGSFKYALLYAASGLLGNGAALMLSEWGTLAVGASGAIYGLYGAYLFIAIFQRWTLDDASRKTLLIILGIGIAQSFIISGISWSAHIGGLVAGFAVYSILRLIR</sequence>